<evidence type="ECO:0000256" key="3">
    <source>
        <dbReference type="ARBA" id="ARBA00023002"/>
    </source>
</evidence>
<evidence type="ECO:0000256" key="2">
    <source>
        <dbReference type="ARBA" id="ARBA00022729"/>
    </source>
</evidence>
<organism evidence="8 9">
    <name type="scientific">Candidatus Kerfeldbacteria bacterium CG15_BIG_FIL_POST_REV_8_21_14_020_45_12</name>
    <dbReference type="NCBI Taxonomy" id="2014247"/>
    <lineage>
        <taxon>Bacteria</taxon>
        <taxon>Candidatus Kerfeldiibacteriota</taxon>
    </lineage>
</organism>
<dbReference type="InterPro" id="IPR036249">
    <property type="entry name" value="Thioredoxin-like_sf"/>
</dbReference>
<dbReference type="Pfam" id="PF13462">
    <property type="entry name" value="Thioredoxin_4"/>
    <property type="match status" value="1"/>
</dbReference>
<dbReference type="SUPFAM" id="SSF52833">
    <property type="entry name" value="Thioredoxin-like"/>
    <property type="match status" value="1"/>
</dbReference>
<dbReference type="PROSITE" id="PS51352">
    <property type="entry name" value="THIOREDOXIN_2"/>
    <property type="match status" value="1"/>
</dbReference>
<comment type="similarity">
    <text evidence="1">Belongs to the thioredoxin family. DsbA subfamily.</text>
</comment>
<keyword evidence="6" id="KW-0472">Membrane</keyword>
<dbReference type="GO" id="GO:0016491">
    <property type="term" value="F:oxidoreductase activity"/>
    <property type="evidence" value="ECO:0007669"/>
    <property type="project" value="UniProtKB-KW"/>
</dbReference>
<comment type="caution">
    <text evidence="8">The sequence shown here is derived from an EMBL/GenBank/DDBJ whole genome shotgun (WGS) entry which is preliminary data.</text>
</comment>
<evidence type="ECO:0000259" key="7">
    <source>
        <dbReference type="PROSITE" id="PS51352"/>
    </source>
</evidence>
<evidence type="ECO:0000256" key="5">
    <source>
        <dbReference type="ARBA" id="ARBA00023284"/>
    </source>
</evidence>
<dbReference type="AlphaFoldDB" id="A0A2M7H463"/>
<name>A0A2M7H463_9BACT</name>
<evidence type="ECO:0000256" key="4">
    <source>
        <dbReference type="ARBA" id="ARBA00023157"/>
    </source>
</evidence>
<keyword evidence="6" id="KW-0812">Transmembrane</keyword>
<protein>
    <recommendedName>
        <fullName evidence="7">Thioredoxin domain-containing protein</fullName>
    </recommendedName>
</protein>
<dbReference type="InterPro" id="IPR012336">
    <property type="entry name" value="Thioredoxin-like_fold"/>
</dbReference>
<dbReference type="EMBL" id="PFGC01000030">
    <property type="protein sequence ID" value="PIW37011.1"/>
    <property type="molecule type" value="Genomic_DNA"/>
</dbReference>
<keyword evidence="5" id="KW-0676">Redox-active center</keyword>
<dbReference type="PANTHER" id="PTHR13887">
    <property type="entry name" value="GLUTATHIONE S-TRANSFERASE KAPPA"/>
    <property type="match status" value="1"/>
</dbReference>
<feature type="domain" description="Thioredoxin" evidence="7">
    <location>
        <begin position="48"/>
        <end position="251"/>
    </location>
</feature>
<proteinExistence type="inferred from homology"/>
<keyword evidence="3" id="KW-0560">Oxidoreductase</keyword>
<dbReference type="Gene3D" id="3.40.30.10">
    <property type="entry name" value="Glutaredoxin"/>
    <property type="match status" value="1"/>
</dbReference>
<feature type="transmembrane region" description="Helical" evidence="6">
    <location>
        <begin position="20"/>
        <end position="40"/>
    </location>
</feature>
<accession>A0A2M7H463</accession>
<evidence type="ECO:0000256" key="6">
    <source>
        <dbReference type="SAM" id="Phobius"/>
    </source>
</evidence>
<evidence type="ECO:0000256" key="1">
    <source>
        <dbReference type="ARBA" id="ARBA00005791"/>
    </source>
</evidence>
<keyword evidence="6" id="KW-1133">Transmembrane helix</keyword>
<evidence type="ECO:0000313" key="8">
    <source>
        <dbReference type="EMBL" id="PIW37011.1"/>
    </source>
</evidence>
<gene>
    <name evidence="8" type="ORF">COW24_02300</name>
</gene>
<sequence>MQSNPQTSETPPQSHRRYGWFKVILLIMLIGLLSFAIYFVNLTKNIGEQLADGTYDLSTFAVDGQSHIEGSESAVISVADTHVVNFANDPAIGPLNAPITIVAFEDFQCPYCEAAFPAVKALLNKHGDKVRFIYRDFPISALHPDAQLAAEAGACANEQGQFWPYHDRLYQNQDHLSVDDLKRYATELNLEVDLFNDCLDTGKYSSEVQEDLQDGIDAGVTGTPTFFINGNVVSGVINEQGFDQIVEYFGN</sequence>
<dbReference type="Proteomes" id="UP000230292">
    <property type="component" value="Unassembled WGS sequence"/>
</dbReference>
<dbReference type="PANTHER" id="PTHR13887:SF14">
    <property type="entry name" value="DISULFIDE BOND FORMATION PROTEIN D"/>
    <property type="match status" value="1"/>
</dbReference>
<dbReference type="InterPro" id="IPR013766">
    <property type="entry name" value="Thioredoxin_domain"/>
</dbReference>
<reference evidence="8 9" key="1">
    <citation type="submission" date="2017-09" db="EMBL/GenBank/DDBJ databases">
        <title>Depth-based differentiation of microbial function through sediment-hosted aquifers and enrichment of novel symbionts in the deep terrestrial subsurface.</title>
        <authorList>
            <person name="Probst A.J."/>
            <person name="Ladd B."/>
            <person name="Jarett J.K."/>
            <person name="Geller-Mcgrath D.E."/>
            <person name="Sieber C.M."/>
            <person name="Emerson J.B."/>
            <person name="Anantharaman K."/>
            <person name="Thomas B.C."/>
            <person name="Malmstrom R."/>
            <person name="Stieglmeier M."/>
            <person name="Klingl A."/>
            <person name="Woyke T."/>
            <person name="Ryan C.M."/>
            <person name="Banfield J.F."/>
        </authorList>
    </citation>
    <scope>NUCLEOTIDE SEQUENCE [LARGE SCALE GENOMIC DNA]</scope>
    <source>
        <strain evidence="8">CG15_BIG_FIL_POST_REV_8_21_14_020_45_12</strain>
    </source>
</reference>
<keyword evidence="4" id="KW-1015">Disulfide bond</keyword>
<keyword evidence="2" id="KW-0732">Signal</keyword>
<evidence type="ECO:0000313" key="9">
    <source>
        <dbReference type="Proteomes" id="UP000230292"/>
    </source>
</evidence>